<accession>A0A846H551</accession>
<protein>
    <submittedName>
        <fullName evidence="1">Uncharacterized protein</fullName>
    </submittedName>
</protein>
<comment type="caution">
    <text evidence="1">The sequence shown here is derived from an EMBL/GenBank/DDBJ whole genome shotgun (WGS) entry which is preliminary data.</text>
</comment>
<gene>
    <name evidence="1" type="ORF">PI95_003700</name>
</gene>
<proteinExistence type="predicted"/>
<organism evidence="1 2">
    <name type="scientific">Hassallia byssoidea VB512170</name>
    <dbReference type="NCBI Taxonomy" id="1304833"/>
    <lineage>
        <taxon>Bacteria</taxon>
        <taxon>Bacillati</taxon>
        <taxon>Cyanobacteriota</taxon>
        <taxon>Cyanophyceae</taxon>
        <taxon>Nostocales</taxon>
        <taxon>Tolypothrichaceae</taxon>
        <taxon>Hassallia</taxon>
    </lineage>
</organism>
<name>A0A846H551_9CYAN</name>
<dbReference type="RefSeq" id="WP_039744504.1">
    <property type="nucleotide sequence ID" value="NZ_JTCM02000005.1"/>
</dbReference>
<dbReference type="EMBL" id="JTCM02000005">
    <property type="protein sequence ID" value="NEU71711.1"/>
    <property type="molecule type" value="Genomic_DNA"/>
</dbReference>
<dbReference type="Proteomes" id="UP000031549">
    <property type="component" value="Unassembled WGS sequence"/>
</dbReference>
<sequence>MKDFKDFWSINRWLCQYNIISAQTGEYVDDCIIVSPTTQSPYQSTTCFQYWSVNELEIWLNHLDSNTITLCSLEQTWKSGEICPTLELLIFPCANGEWYAAYPHNNPQYFVRVCTFSPPSWYRERNWRAKLEKYLLENGQNYIASAARRIWLNILKDNALVKRANGSRTPPAPMNETKQFNRA</sequence>
<evidence type="ECO:0000313" key="2">
    <source>
        <dbReference type="Proteomes" id="UP000031549"/>
    </source>
</evidence>
<keyword evidence="2" id="KW-1185">Reference proteome</keyword>
<reference evidence="1 2" key="1">
    <citation type="journal article" date="2015" name="Genome Announc.">
        <title>Draft Genome Sequence of Cyanobacterium Hassallia byssoidea Strain VB512170, Isolated from Monuments in India.</title>
        <authorList>
            <person name="Singh D."/>
            <person name="Chandrababunaidu M.M."/>
            <person name="Panda A."/>
            <person name="Sen D."/>
            <person name="Bhattacharyya S."/>
            <person name="Adhikary S.P."/>
            <person name="Tripathy S."/>
        </authorList>
    </citation>
    <scope>NUCLEOTIDE SEQUENCE [LARGE SCALE GENOMIC DNA]</scope>
    <source>
        <strain evidence="1 2">VB512170</strain>
    </source>
</reference>
<evidence type="ECO:0000313" key="1">
    <source>
        <dbReference type="EMBL" id="NEU71711.1"/>
    </source>
</evidence>
<dbReference type="AlphaFoldDB" id="A0A846H551"/>